<feature type="region of interest" description="Disordered" evidence="1">
    <location>
        <begin position="96"/>
        <end position="155"/>
    </location>
</feature>
<feature type="compositionally biased region" description="Polar residues" evidence="1">
    <location>
        <begin position="141"/>
        <end position="155"/>
    </location>
</feature>
<keyword evidence="4" id="KW-1185">Reference proteome</keyword>
<evidence type="ECO:0000313" key="4">
    <source>
        <dbReference type="Proteomes" id="UP001308179"/>
    </source>
</evidence>
<evidence type="ECO:0000313" key="3">
    <source>
        <dbReference type="EMBL" id="KAK5140602.1"/>
    </source>
</evidence>
<evidence type="ECO:0000256" key="1">
    <source>
        <dbReference type="SAM" id="MobiDB-lite"/>
    </source>
</evidence>
<protein>
    <submittedName>
        <fullName evidence="3">Uncharacterized protein</fullName>
    </submittedName>
</protein>
<accession>A0ABR0KZP7</accession>
<feature type="compositionally biased region" description="Low complexity" evidence="1">
    <location>
        <begin position="130"/>
        <end position="140"/>
    </location>
</feature>
<organism evidence="3 4">
    <name type="scientific">Rachicladosporium monterosium</name>
    <dbReference type="NCBI Taxonomy" id="1507873"/>
    <lineage>
        <taxon>Eukaryota</taxon>
        <taxon>Fungi</taxon>
        <taxon>Dikarya</taxon>
        <taxon>Ascomycota</taxon>
        <taxon>Pezizomycotina</taxon>
        <taxon>Dothideomycetes</taxon>
        <taxon>Dothideomycetidae</taxon>
        <taxon>Cladosporiales</taxon>
        <taxon>Cladosporiaceae</taxon>
        <taxon>Rachicladosporium</taxon>
    </lineage>
</organism>
<keyword evidence="2" id="KW-0472">Membrane</keyword>
<feature type="compositionally biased region" description="Low complexity" evidence="1">
    <location>
        <begin position="112"/>
        <end position="123"/>
    </location>
</feature>
<sequence>MHKEDKQLSFQERYIVSARTRQSLPFYAVLCTVLPLAVPLFLINAGYQTYKSAQRVRLHEAGGVIDLKRYRIPLLEEAQAMQDRVMERFAAERTHLNEESGKGYLPTPPPESAASSSSSSSVSDADESSKLIPSSSPSVSTATQRKQQEKNTSPWPTLALTEDQFAMIDNLDKYVGFIKYPVHILKVQHTHAAIVVRMAKDSFKEGHAVSAHWAKCFEVTTLTNNGDMVQPPFPFEAAEEFDEGHLVRRFDRIRADHQHSVRDVRRVEHALWGHALILWEI</sequence>
<keyword evidence="2" id="KW-0812">Transmembrane</keyword>
<comment type="caution">
    <text evidence="3">The sequence shown here is derived from an EMBL/GenBank/DDBJ whole genome shotgun (WGS) entry which is preliminary data.</text>
</comment>
<keyword evidence="2" id="KW-1133">Transmembrane helix</keyword>
<dbReference type="Proteomes" id="UP001308179">
    <property type="component" value="Unassembled WGS sequence"/>
</dbReference>
<name>A0ABR0KZP7_9PEZI</name>
<gene>
    <name evidence="3" type="ORF">LTR32_006641</name>
</gene>
<dbReference type="EMBL" id="JAVRRR010000757">
    <property type="protein sequence ID" value="KAK5140602.1"/>
    <property type="molecule type" value="Genomic_DNA"/>
</dbReference>
<evidence type="ECO:0000256" key="2">
    <source>
        <dbReference type="SAM" id="Phobius"/>
    </source>
</evidence>
<proteinExistence type="predicted"/>
<reference evidence="3 4" key="1">
    <citation type="submission" date="2023-08" db="EMBL/GenBank/DDBJ databases">
        <title>Black Yeasts Isolated from many extreme environments.</title>
        <authorList>
            <person name="Coleine C."/>
            <person name="Stajich J.E."/>
            <person name="Selbmann L."/>
        </authorList>
    </citation>
    <scope>NUCLEOTIDE SEQUENCE [LARGE SCALE GENOMIC DNA]</scope>
    <source>
        <strain evidence="3 4">CCFEE 5386</strain>
    </source>
</reference>
<feature type="transmembrane region" description="Helical" evidence="2">
    <location>
        <begin position="26"/>
        <end position="47"/>
    </location>
</feature>